<dbReference type="KEGG" id="paun:MJA45_27990"/>
<organism evidence="3 4">
    <name type="scientific">Paenibacillus aurantius</name>
    <dbReference type="NCBI Taxonomy" id="2918900"/>
    <lineage>
        <taxon>Bacteria</taxon>
        <taxon>Bacillati</taxon>
        <taxon>Bacillota</taxon>
        <taxon>Bacilli</taxon>
        <taxon>Bacillales</taxon>
        <taxon>Paenibacillaceae</taxon>
        <taxon>Paenibacillus</taxon>
    </lineage>
</organism>
<dbReference type="InterPro" id="IPR002105">
    <property type="entry name" value="Dockerin_1_rpt"/>
</dbReference>
<dbReference type="InterPro" id="IPR018247">
    <property type="entry name" value="EF_Hand_1_Ca_BS"/>
</dbReference>
<feature type="chain" id="PRO_5041732188" evidence="1">
    <location>
        <begin position="32"/>
        <end position="746"/>
    </location>
</feature>
<proteinExistence type="predicted"/>
<protein>
    <submittedName>
        <fullName evidence="3">Dockerin type I domain-containing protein</fullName>
    </submittedName>
</protein>
<dbReference type="AlphaFoldDB" id="A0AA96RFF3"/>
<dbReference type="CDD" id="cd14254">
    <property type="entry name" value="Dockerin_II"/>
    <property type="match status" value="1"/>
</dbReference>
<dbReference type="InterPro" id="IPR016134">
    <property type="entry name" value="Dockerin_dom"/>
</dbReference>
<dbReference type="InterPro" id="IPR015943">
    <property type="entry name" value="WD40/YVTN_repeat-like_dom_sf"/>
</dbReference>
<gene>
    <name evidence="3" type="ORF">MJA45_27990</name>
</gene>
<name>A0AA96RFF3_9BACL</name>
<dbReference type="GO" id="GO:0000272">
    <property type="term" value="P:polysaccharide catabolic process"/>
    <property type="evidence" value="ECO:0007669"/>
    <property type="project" value="InterPro"/>
</dbReference>
<dbReference type="Proteomes" id="UP001305702">
    <property type="component" value="Chromosome"/>
</dbReference>
<evidence type="ECO:0000313" key="3">
    <source>
        <dbReference type="EMBL" id="WNQ11396.1"/>
    </source>
</evidence>
<keyword evidence="4" id="KW-1185">Reference proteome</keyword>
<dbReference type="SUPFAM" id="SSF50998">
    <property type="entry name" value="Quinoprotein alcohol dehydrogenase-like"/>
    <property type="match status" value="1"/>
</dbReference>
<dbReference type="PROSITE" id="PS00448">
    <property type="entry name" value="CLOS_CELLULOSOME_RPT"/>
    <property type="match status" value="1"/>
</dbReference>
<dbReference type="Gene3D" id="1.10.1330.10">
    <property type="entry name" value="Dockerin domain"/>
    <property type="match status" value="1"/>
</dbReference>
<dbReference type="RefSeq" id="WP_315605172.1">
    <property type="nucleotide sequence ID" value="NZ_CP130318.1"/>
</dbReference>
<dbReference type="InterPro" id="IPR036439">
    <property type="entry name" value="Dockerin_dom_sf"/>
</dbReference>
<evidence type="ECO:0000259" key="2">
    <source>
        <dbReference type="PROSITE" id="PS51766"/>
    </source>
</evidence>
<sequence length="746" mass="81110">MFIRKLRQTMASLLSSVMVATLLAVPSVTSAEEALQPQAAPGKKAVSNVSLDQVKFGDPEYLTAPISGVVGLFDGEAGKEDGHNVMYTTVKGIPPMLNVVDLDDYKVLRTIPMEGGGEVWNHAIAPDGTVYITSSGQLWAYSPVTKTAEKVFTYAGESTFWCLAIDEDGKVYIGTGPGGKILKYDPATKTGYDYGRLVESGQVYVRAIDYSNGYVYAGTSNSRVYRLNVKTGEKVELASSLNEKGYCYDLNIVDDRFVVVRFDTSQKRYIYDIQQGKWLDLVIEKSSSGLQLPRESYNGKIYFPADKKIKTFDVNTFAVEDSGMEYETAFRGANWVEVDDPDLPGKSIVTMNFQGIIVFFNPETKTVKRYPNILPPSATITNKLENGPDGKIYVTGMQASKAAAYDIATNTSTLFPMGQAGAVVPYGNKLYFGVYPGGDVWEYDLSLPADSTNPKKMFIVGNEQDRIGAKAIGGGKIYFGSIATYGALGGAIISFDPDDPNAGSNFEVFRNVVQDQSVISLVYHDGLLYGSTSINGGVASDPVAEEAKLFVWDPVTKQKLREVSLELPGLTNPPAIGGLTIGPDGLLWGGANGYVFAMNPHSMKVVKSFNLNPADNGTGFRWGNFQLQFSKDGILFANLGRKLYAVDPVTFESKYLCDTEAFTLAVDGNLYYSPSYNRTLMNRITIQVTIPEDVDGSGKVDAADVALVARSIGKPVTDSNRSLDVNRDNRINSQDVQLVAKKNSGS</sequence>
<dbReference type="InterPro" id="IPR011047">
    <property type="entry name" value="Quinoprotein_ADH-like_sf"/>
</dbReference>
<dbReference type="Pfam" id="PF00404">
    <property type="entry name" value="Dockerin_1"/>
    <property type="match status" value="1"/>
</dbReference>
<evidence type="ECO:0000313" key="4">
    <source>
        <dbReference type="Proteomes" id="UP001305702"/>
    </source>
</evidence>
<evidence type="ECO:0000256" key="1">
    <source>
        <dbReference type="SAM" id="SignalP"/>
    </source>
</evidence>
<dbReference type="SUPFAM" id="SSF63446">
    <property type="entry name" value="Type I dockerin domain"/>
    <property type="match status" value="1"/>
</dbReference>
<dbReference type="EMBL" id="CP130318">
    <property type="protein sequence ID" value="WNQ11396.1"/>
    <property type="molecule type" value="Genomic_DNA"/>
</dbReference>
<dbReference type="GO" id="GO:0004553">
    <property type="term" value="F:hydrolase activity, hydrolyzing O-glycosyl compounds"/>
    <property type="evidence" value="ECO:0007669"/>
    <property type="project" value="InterPro"/>
</dbReference>
<dbReference type="PROSITE" id="PS00018">
    <property type="entry name" value="EF_HAND_1"/>
    <property type="match status" value="2"/>
</dbReference>
<dbReference type="PROSITE" id="PS51766">
    <property type="entry name" value="DOCKERIN"/>
    <property type="match status" value="1"/>
</dbReference>
<feature type="domain" description="Dockerin" evidence="2">
    <location>
        <begin position="687"/>
        <end position="746"/>
    </location>
</feature>
<feature type="signal peptide" evidence="1">
    <location>
        <begin position="1"/>
        <end position="31"/>
    </location>
</feature>
<keyword evidence="1" id="KW-0732">Signal</keyword>
<dbReference type="SUPFAM" id="SSF75011">
    <property type="entry name" value="3-carboxy-cis,cis-mucoante lactonizing enzyme"/>
    <property type="match status" value="1"/>
</dbReference>
<accession>A0AA96RFF3</accession>
<reference evidence="3 4" key="1">
    <citation type="submission" date="2022-02" db="EMBL/GenBank/DDBJ databases">
        <title>Paenibacillus sp. MBLB1776 Whole Genome Shotgun Sequencing.</title>
        <authorList>
            <person name="Hwang C.Y."/>
            <person name="Cho E.-S."/>
            <person name="Seo M.-J."/>
        </authorList>
    </citation>
    <scope>NUCLEOTIDE SEQUENCE [LARGE SCALE GENOMIC DNA]</scope>
    <source>
        <strain evidence="3 4">MBLB1776</strain>
    </source>
</reference>
<dbReference type="Gene3D" id="2.130.10.10">
    <property type="entry name" value="YVTN repeat-like/Quinoprotein amine dehydrogenase"/>
    <property type="match status" value="2"/>
</dbReference>